<dbReference type="STRING" id="742767.HMPREF9456_00230"/>
<feature type="transmembrane region" description="Helical" evidence="1">
    <location>
        <begin position="159"/>
        <end position="176"/>
    </location>
</feature>
<feature type="transmembrane region" description="Helical" evidence="1">
    <location>
        <begin position="530"/>
        <end position="548"/>
    </location>
</feature>
<evidence type="ECO:0000313" key="3">
    <source>
        <dbReference type="Proteomes" id="UP000006420"/>
    </source>
</evidence>
<dbReference type="RefSeq" id="WP_006841604.1">
    <property type="nucleotide sequence ID" value="NZ_AQWJ01000001.1"/>
</dbReference>
<dbReference type="EMBL" id="ADLW01000001">
    <property type="protein sequence ID" value="EGK06356.1"/>
    <property type="molecule type" value="Genomic_DNA"/>
</dbReference>
<feature type="transmembrane region" description="Helical" evidence="1">
    <location>
        <begin position="182"/>
        <end position="215"/>
    </location>
</feature>
<reference evidence="2 3" key="1">
    <citation type="submission" date="2011-04" db="EMBL/GenBank/DDBJ databases">
        <title>The Genome Sequence of Dysgonomonas mossii DSM 22836.</title>
        <authorList>
            <consortium name="The Broad Institute Genome Sequencing Platform"/>
            <person name="Earl A."/>
            <person name="Ward D."/>
            <person name="Feldgarden M."/>
            <person name="Gevers D."/>
            <person name="Pudlo N."/>
            <person name="Martens E."/>
            <person name="Allen-Vercoe E."/>
            <person name="Young S.K."/>
            <person name="Zeng Q."/>
            <person name="Gargeya S."/>
            <person name="Fitzgerald M."/>
            <person name="Haas B."/>
            <person name="Abouelleil A."/>
            <person name="Alvarado L."/>
            <person name="Arachchi H.M."/>
            <person name="Berlin A."/>
            <person name="Brown A."/>
            <person name="Chapman S.B."/>
            <person name="Chen Z."/>
            <person name="Dunbar C."/>
            <person name="Freedman E."/>
            <person name="Gearin G."/>
            <person name="Gellesch M."/>
            <person name="Goldberg J."/>
            <person name="Griggs A."/>
            <person name="Gujja S."/>
            <person name="Heiman D."/>
            <person name="Howarth C."/>
            <person name="Larson L."/>
            <person name="Lui A."/>
            <person name="MacDonald P.J.P."/>
            <person name="Mehta T."/>
            <person name="Montmayeur A."/>
            <person name="Murphy C."/>
            <person name="Neiman D."/>
            <person name="Pearson M."/>
            <person name="Priest M."/>
            <person name="Roberts A."/>
            <person name="Saif S."/>
            <person name="Shea T."/>
            <person name="Shenoy N."/>
            <person name="Sisk P."/>
            <person name="Stolte C."/>
            <person name="Sykes S."/>
            <person name="Yandava C."/>
            <person name="Wortman J."/>
            <person name="Nusbaum C."/>
            <person name="Birren B."/>
        </authorList>
    </citation>
    <scope>NUCLEOTIDE SEQUENCE [LARGE SCALE GENOMIC DNA]</scope>
    <source>
        <strain evidence="2 3">DSM 22836</strain>
    </source>
</reference>
<name>F8WWM1_9BACT</name>
<feature type="transmembrane region" description="Helical" evidence="1">
    <location>
        <begin position="14"/>
        <end position="34"/>
    </location>
</feature>
<keyword evidence="1" id="KW-0472">Membrane</keyword>
<feature type="transmembrane region" description="Helical" evidence="1">
    <location>
        <begin position="321"/>
        <end position="342"/>
    </location>
</feature>
<keyword evidence="1" id="KW-0812">Transmembrane</keyword>
<keyword evidence="3" id="KW-1185">Reference proteome</keyword>
<protein>
    <recommendedName>
        <fullName evidence="4">Membrane protein 6-pyruvoyl-tetrahydropterin synthase-related domain-containing protein</fullName>
    </recommendedName>
</protein>
<dbReference type="Proteomes" id="UP000006420">
    <property type="component" value="Unassembled WGS sequence"/>
</dbReference>
<feature type="transmembrane region" description="Helical" evidence="1">
    <location>
        <begin position="227"/>
        <end position="244"/>
    </location>
</feature>
<accession>F8WWM1</accession>
<organism evidence="2 3">
    <name type="scientific">Dysgonomonas mossii DSM 22836</name>
    <dbReference type="NCBI Taxonomy" id="742767"/>
    <lineage>
        <taxon>Bacteria</taxon>
        <taxon>Pseudomonadati</taxon>
        <taxon>Bacteroidota</taxon>
        <taxon>Bacteroidia</taxon>
        <taxon>Bacteroidales</taxon>
        <taxon>Dysgonomonadaceae</taxon>
        <taxon>Dysgonomonas</taxon>
    </lineage>
</organism>
<proteinExistence type="predicted"/>
<keyword evidence="1" id="KW-1133">Transmembrane helix</keyword>
<comment type="caution">
    <text evidence="2">The sequence shown here is derived from an EMBL/GenBank/DDBJ whole genome shotgun (WGS) entry which is preliminary data.</text>
</comment>
<feature type="transmembrane region" description="Helical" evidence="1">
    <location>
        <begin position="382"/>
        <end position="398"/>
    </location>
</feature>
<dbReference type="eggNOG" id="COG5617">
    <property type="taxonomic scope" value="Bacteria"/>
</dbReference>
<evidence type="ECO:0008006" key="4">
    <source>
        <dbReference type="Google" id="ProtNLM"/>
    </source>
</evidence>
<sequence length="557" mass="64569">MNNLLDKIAQKKKYHFLIFFVVLVLLSLAMMVLYKPLCPGDDFFFHYRRLQALMDGLKESPWLIYLDYNAIDGYGYFTKAFYSDFVLIPFAFIGNLSDVVFAYQFMIFSMTILCGVFTYIFINSVYKNTFAATIGALLFTFSSYRLLDIYFRAALGESLSFTFVPLVFLGLYHIIKGDYKKWYILSIGCSLMVFTHLISSVLIFILIFIFLVIYCKSIFREPQRIRYLFLAALITVAITAYYTFPMFEQMFSNAFYYQSRQIMSKTQDTVMDFHWILWGMFKGFTIHEQAFIPGIGLLLTCAIALRLFVYDKSEKLRSVDIGVLIGLIFIFACTRFFPWSIFPFSMLNFIQLPWRLFEFSSFFFAIAGGYYLSLILKTNKRVLFTVGLLITLIVLMFANESKVYHKYRCWREITDEPTVFNGYHLGGLEYIPDRVPSVEFLHQRGDSVKSNYAGMQISDFKRSGRVTTFNLNATNGEALELPLIYYKGYTASLDGRAIPVSESDNGLVQLSHIQSGGVEVYYGGTLVQKLSFYITILSIFVLCSYIFLQRRKDKHLK</sequence>
<feature type="transmembrane region" description="Helical" evidence="1">
    <location>
        <begin position="354"/>
        <end position="375"/>
    </location>
</feature>
<gene>
    <name evidence="2" type="ORF">HMPREF9456_00230</name>
</gene>
<dbReference type="GeneID" id="78080919"/>
<dbReference type="OrthoDB" id="995082at2"/>
<dbReference type="HOGENOM" id="CLU_029426_1_0_10"/>
<dbReference type="AlphaFoldDB" id="F8WWM1"/>
<evidence type="ECO:0000313" key="2">
    <source>
        <dbReference type="EMBL" id="EGK06356.1"/>
    </source>
</evidence>
<feature type="transmembrane region" description="Helical" evidence="1">
    <location>
        <begin position="100"/>
        <end position="122"/>
    </location>
</feature>
<evidence type="ECO:0000256" key="1">
    <source>
        <dbReference type="SAM" id="Phobius"/>
    </source>
</evidence>
<feature type="transmembrane region" description="Helical" evidence="1">
    <location>
        <begin position="290"/>
        <end position="309"/>
    </location>
</feature>